<dbReference type="InterPro" id="IPR025980">
    <property type="entry name" value="ATP-Sase_PUA-like_dom"/>
</dbReference>
<sequence>NGLPWTIPILFAPQGAENTRVVAALKPGDEVGILDQHGQLFALLHLEEKFGYDKKEVAQGVYGTVDAAHPNVADLYAGGETALAGRIDLLRRLDLPTGSLEWTPAETRAEFARRGWKNVVAYQTRNVPHTAHEYLQRCSLEREEVDGLFVHPVWVGSRRGITVPRSPSRPIGPCWRTTYPAIGWPFASLSI</sequence>
<feature type="non-terminal residue" evidence="4">
    <location>
        <position position="1"/>
    </location>
</feature>
<dbReference type="SUPFAM" id="SSF88697">
    <property type="entry name" value="PUA domain-like"/>
    <property type="match status" value="1"/>
</dbReference>
<dbReference type="InterPro" id="IPR014729">
    <property type="entry name" value="Rossmann-like_a/b/a_fold"/>
</dbReference>
<dbReference type="EMBL" id="AUZY01010398">
    <property type="protein sequence ID" value="EQD38861.1"/>
    <property type="molecule type" value="Genomic_DNA"/>
</dbReference>
<reference evidence="4" key="1">
    <citation type="submission" date="2013-08" db="EMBL/GenBank/DDBJ databases">
        <authorList>
            <person name="Mendez C."/>
            <person name="Richter M."/>
            <person name="Ferrer M."/>
            <person name="Sanchez J."/>
        </authorList>
    </citation>
    <scope>NUCLEOTIDE SEQUENCE</scope>
</reference>
<dbReference type="Pfam" id="PF14306">
    <property type="entry name" value="PUA_2"/>
    <property type="match status" value="1"/>
</dbReference>
<evidence type="ECO:0000259" key="3">
    <source>
        <dbReference type="Pfam" id="PF14306"/>
    </source>
</evidence>
<keyword evidence="4" id="KW-0808">Transferase</keyword>
<dbReference type="InterPro" id="IPR015947">
    <property type="entry name" value="PUA-like_sf"/>
</dbReference>
<reference evidence="4" key="2">
    <citation type="journal article" date="2014" name="ISME J.">
        <title>Microbial stratification in low pH oxic and suboxic macroscopic growths along an acid mine drainage.</title>
        <authorList>
            <person name="Mendez-Garcia C."/>
            <person name="Mesa V."/>
            <person name="Sprenger R.R."/>
            <person name="Richter M."/>
            <person name="Diez M.S."/>
            <person name="Solano J."/>
            <person name="Bargiela R."/>
            <person name="Golyshina O.V."/>
            <person name="Manteca A."/>
            <person name="Ramos J.L."/>
            <person name="Gallego J.R."/>
            <person name="Llorente I."/>
            <person name="Martins Dos Santos V.A."/>
            <person name="Jensen O.N."/>
            <person name="Pelaez A.I."/>
            <person name="Sanchez J."/>
            <person name="Ferrer M."/>
        </authorList>
    </citation>
    <scope>NUCLEOTIDE SEQUENCE</scope>
</reference>
<dbReference type="Gene3D" id="3.40.50.620">
    <property type="entry name" value="HUPs"/>
    <property type="match status" value="1"/>
</dbReference>
<dbReference type="GO" id="GO:0004781">
    <property type="term" value="F:sulfate adenylyltransferase (ATP) activity"/>
    <property type="evidence" value="ECO:0007669"/>
    <property type="project" value="InterPro"/>
</dbReference>
<proteinExistence type="predicted"/>
<accession>T0YTE0</accession>
<dbReference type="InterPro" id="IPR024951">
    <property type="entry name" value="Sulfurylase_cat_dom"/>
</dbReference>
<feature type="domain" description="ATP-sulfurylase PUA-like" evidence="3">
    <location>
        <begin position="1"/>
        <end position="91"/>
    </location>
</feature>
<gene>
    <name evidence="4" type="ORF">B1B_15631</name>
</gene>
<organism evidence="4">
    <name type="scientific">mine drainage metagenome</name>
    <dbReference type="NCBI Taxonomy" id="410659"/>
    <lineage>
        <taxon>unclassified sequences</taxon>
        <taxon>metagenomes</taxon>
        <taxon>ecological metagenomes</taxon>
    </lineage>
</organism>
<dbReference type="Pfam" id="PF01747">
    <property type="entry name" value="ATP-sulfurylase"/>
    <property type="match status" value="1"/>
</dbReference>
<keyword evidence="4" id="KW-0548">Nucleotidyltransferase</keyword>
<comment type="pathway">
    <text evidence="1">Sulfur metabolism; hydrogen sulfide biosynthesis; sulfite from sulfate: step 1/3.</text>
</comment>
<evidence type="ECO:0000256" key="1">
    <source>
        <dbReference type="ARBA" id="ARBA00005048"/>
    </source>
</evidence>
<evidence type="ECO:0000259" key="2">
    <source>
        <dbReference type="Pfam" id="PF01747"/>
    </source>
</evidence>
<evidence type="ECO:0000313" key="4">
    <source>
        <dbReference type="EMBL" id="EQD38861.1"/>
    </source>
</evidence>
<dbReference type="PANTHER" id="PTHR43509">
    <property type="match status" value="1"/>
</dbReference>
<feature type="non-terminal residue" evidence="4">
    <location>
        <position position="191"/>
    </location>
</feature>
<dbReference type="Gene3D" id="3.10.400.10">
    <property type="entry name" value="Sulfate adenylyltransferase"/>
    <property type="match status" value="1"/>
</dbReference>
<name>T0YTE0_9ZZZZ</name>
<comment type="caution">
    <text evidence="4">The sequence shown here is derived from an EMBL/GenBank/DDBJ whole genome shotgun (WGS) entry which is preliminary data.</text>
</comment>
<dbReference type="AlphaFoldDB" id="T0YTE0"/>
<feature type="domain" description="Sulphate adenylyltransferase catalytic" evidence="2">
    <location>
        <begin position="100"/>
        <end position="154"/>
    </location>
</feature>
<protein>
    <submittedName>
        <fullName evidence="4">Sulfate adenylyltransferase</fullName>
    </submittedName>
</protein>
<dbReference type="SUPFAM" id="SSF52374">
    <property type="entry name" value="Nucleotidylyl transferase"/>
    <property type="match status" value="1"/>
</dbReference>
<dbReference type="PANTHER" id="PTHR43509:SF1">
    <property type="entry name" value="SULFATE ADENYLYLTRANSFERASE"/>
    <property type="match status" value="1"/>
</dbReference>